<reference evidence="3 4" key="1">
    <citation type="submission" date="2019-12" db="EMBL/GenBank/DDBJ databases">
        <title>Hymenobacter sp. HMF4947 Genome sequencing and assembly.</title>
        <authorList>
            <person name="Kang H."/>
            <person name="Cha I."/>
            <person name="Kim H."/>
            <person name="Joh K."/>
        </authorList>
    </citation>
    <scope>NUCLEOTIDE SEQUENCE [LARGE SCALE GENOMIC DNA]</scope>
    <source>
        <strain evidence="3 4">HMF4947</strain>
    </source>
</reference>
<keyword evidence="2" id="KW-0732">Signal</keyword>
<dbReference type="Proteomes" id="UP000441336">
    <property type="component" value="Unassembled WGS sequence"/>
</dbReference>
<dbReference type="RefSeq" id="WP_157565803.1">
    <property type="nucleotide sequence ID" value="NZ_WQKZ01000003.1"/>
</dbReference>
<comment type="caution">
    <text evidence="3">The sequence shown here is derived from an EMBL/GenBank/DDBJ whole genome shotgun (WGS) entry which is preliminary data.</text>
</comment>
<feature type="chain" id="PRO_5029540903" evidence="2">
    <location>
        <begin position="23"/>
        <end position="100"/>
    </location>
</feature>
<name>A0A7K1TFA4_9BACT</name>
<organism evidence="3 4">
    <name type="scientific">Hymenobacter ginkgonis</name>
    <dbReference type="NCBI Taxonomy" id="2682976"/>
    <lineage>
        <taxon>Bacteria</taxon>
        <taxon>Pseudomonadati</taxon>
        <taxon>Bacteroidota</taxon>
        <taxon>Cytophagia</taxon>
        <taxon>Cytophagales</taxon>
        <taxon>Hymenobacteraceae</taxon>
        <taxon>Hymenobacter</taxon>
    </lineage>
</organism>
<keyword evidence="4" id="KW-1185">Reference proteome</keyword>
<protein>
    <submittedName>
        <fullName evidence="3">Uncharacterized protein</fullName>
    </submittedName>
</protein>
<evidence type="ECO:0000256" key="1">
    <source>
        <dbReference type="SAM" id="MobiDB-lite"/>
    </source>
</evidence>
<feature type="region of interest" description="Disordered" evidence="1">
    <location>
        <begin position="25"/>
        <end position="100"/>
    </location>
</feature>
<sequence>MNTAKSLLLAACAICLSNVAFAQTTPTTTGTTTGTTTENGTLTVPRPLNQSGTGVNDPASISVDGTMGNADNTTNATKSRKTHKQKGSMSDGKGKMKTKM</sequence>
<dbReference type="EMBL" id="WQKZ01000003">
    <property type="protein sequence ID" value="MVN77093.1"/>
    <property type="molecule type" value="Genomic_DNA"/>
</dbReference>
<feature type="signal peptide" evidence="2">
    <location>
        <begin position="1"/>
        <end position="22"/>
    </location>
</feature>
<proteinExistence type="predicted"/>
<gene>
    <name evidence="3" type="ORF">GO988_12220</name>
</gene>
<evidence type="ECO:0000313" key="3">
    <source>
        <dbReference type="EMBL" id="MVN77093.1"/>
    </source>
</evidence>
<feature type="compositionally biased region" description="Low complexity" evidence="1">
    <location>
        <begin position="25"/>
        <end position="43"/>
    </location>
</feature>
<accession>A0A7K1TFA4</accession>
<evidence type="ECO:0000313" key="4">
    <source>
        <dbReference type="Proteomes" id="UP000441336"/>
    </source>
</evidence>
<evidence type="ECO:0000256" key="2">
    <source>
        <dbReference type="SAM" id="SignalP"/>
    </source>
</evidence>
<dbReference type="AlphaFoldDB" id="A0A7K1TFA4"/>